<sequence precursor="true">MKLIGNWRKVLSSAWSVWLMGGVVVLSGLETAAAFFSPDSLDVSPALYSAGTGLLAAAAILARVLFQQSLAKPEEDETDGA</sequence>
<dbReference type="STRING" id="349102.Rsph17025_0448"/>
<dbReference type="EMBL" id="CP000661">
    <property type="protein sequence ID" value="ABP69354.1"/>
    <property type="molecule type" value="Genomic_DNA"/>
</dbReference>
<dbReference type="AlphaFoldDB" id="A4WPP0"/>
<gene>
    <name evidence="2" type="ordered locus">Rsph17025_0448</name>
</gene>
<evidence type="ECO:0000313" key="2">
    <source>
        <dbReference type="EMBL" id="ABP69354.1"/>
    </source>
</evidence>
<dbReference type="KEGG" id="rsq:Rsph17025_0448"/>
<keyword evidence="1" id="KW-0812">Transmembrane</keyword>
<accession>A4WPP0</accession>
<protein>
    <submittedName>
        <fullName evidence="2">Uncharacterized protein</fullName>
    </submittedName>
</protein>
<proteinExistence type="predicted"/>
<keyword evidence="1" id="KW-1133">Transmembrane helix</keyword>
<dbReference type="HOGENOM" id="CLU_193009_0_0_5"/>
<reference evidence="2" key="1">
    <citation type="submission" date="2007-04" db="EMBL/GenBank/DDBJ databases">
        <title>Complete sequence of chromosome of Rhodobacter sphaeroides ATCC 17025.</title>
        <authorList>
            <consortium name="US DOE Joint Genome Institute"/>
            <person name="Copeland A."/>
            <person name="Lucas S."/>
            <person name="Lapidus A."/>
            <person name="Barry K."/>
            <person name="Detter J.C."/>
            <person name="Glavina del Rio T."/>
            <person name="Hammon N."/>
            <person name="Israni S."/>
            <person name="Dalin E."/>
            <person name="Tice H."/>
            <person name="Pitluck S."/>
            <person name="Chertkov O."/>
            <person name="Brettin T."/>
            <person name="Bruce D."/>
            <person name="Han C."/>
            <person name="Schmutz J."/>
            <person name="Larimer F."/>
            <person name="Land M."/>
            <person name="Hauser L."/>
            <person name="Kyrpides N."/>
            <person name="Kim E."/>
            <person name="Richardson P."/>
            <person name="Mackenzie C."/>
            <person name="Choudhary M."/>
            <person name="Donohue T.J."/>
            <person name="Kaplan S."/>
        </authorList>
    </citation>
    <scope>NUCLEOTIDE SEQUENCE [LARGE SCALE GENOMIC DNA]</scope>
    <source>
        <strain evidence="2">ATCC 17025</strain>
    </source>
</reference>
<dbReference type="Pfam" id="PF25612">
    <property type="entry name" value="DUF7940"/>
    <property type="match status" value="1"/>
</dbReference>
<feature type="transmembrane region" description="Helical" evidence="1">
    <location>
        <begin position="12"/>
        <end position="35"/>
    </location>
</feature>
<dbReference type="InterPro" id="IPR057700">
    <property type="entry name" value="DUF7940"/>
</dbReference>
<keyword evidence="1" id="KW-0472">Membrane</keyword>
<organism evidence="2">
    <name type="scientific">Cereibacter sphaeroides (strain ATCC 17025 / ATH 2.4.3)</name>
    <name type="common">Rhodobacter sphaeroides</name>
    <dbReference type="NCBI Taxonomy" id="349102"/>
    <lineage>
        <taxon>Bacteria</taxon>
        <taxon>Pseudomonadati</taxon>
        <taxon>Pseudomonadota</taxon>
        <taxon>Alphaproteobacteria</taxon>
        <taxon>Rhodobacterales</taxon>
        <taxon>Paracoccaceae</taxon>
        <taxon>Cereibacter</taxon>
    </lineage>
</organism>
<dbReference type="BioCyc" id="RSPH349102:G1G8M-461-MONOMER"/>
<feature type="transmembrane region" description="Helical" evidence="1">
    <location>
        <begin position="47"/>
        <end position="66"/>
    </location>
</feature>
<name>A4WPP0_CERS5</name>
<evidence type="ECO:0000256" key="1">
    <source>
        <dbReference type="SAM" id="Phobius"/>
    </source>
</evidence>